<dbReference type="PANTHER" id="PTHR34494">
    <property type="entry name" value="PROTEIN CBG25024"/>
    <property type="match status" value="1"/>
</dbReference>
<proteinExistence type="predicted"/>
<dbReference type="EMBL" id="BGZK01006980">
    <property type="protein sequence ID" value="GBP01668.1"/>
    <property type="molecule type" value="Genomic_DNA"/>
</dbReference>
<gene>
    <name evidence="2" type="ORF">EVAR_72358_1</name>
</gene>
<evidence type="ECO:0000256" key="1">
    <source>
        <dbReference type="SAM" id="MobiDB-lite"/>
    </source>
</evidence>
<evidence type="ECO:0000313" key="2">
    <source>
        <dbReference type="EMBL" id="GBP01668.1"/>
    </source>
</evidence>
<accession>A0A4C1SKE9</accession>
<dbReference type="OrthoDB" id="6162903at2759"/>
<reference evidence="2 3" key="1">
    <citation type="journal article" date="2019" name="Commun. Biol.">
        <title>The bagworm genome reveals a unique fibroin gene that provides high tensile strength.</title>
        <authorList>
            <person name="Kono N."/>
            <person name="Nakamura H."/>
            <person name="Ohtoshi R."/>
            <person name="Tomita M."/>
            <person name="Numata K."/>
            <person name="Arakawa K."/>
        </authorList>
    </citation>
    <scope>NUCLEOTIDE SEQUENCE [LARGE SCALE GENOMIC DNA]</scope>
</reference>
<comment type="caution">
    <text evidence="2">The sequence shown here is derived from an EMBL/GenBank/DDBJ whole genome shotgun (WGS) entry which is preliminary data.</text>
</comment>
<feature type="compositionally biased region" description="Basic and acidic residues" evidence="1">
    <location>
        <begin position="229"/>
        <end position="243"/>
    </location>
</feature>
<dbReference type="AlphaFoldDB" id="A0A4C1SKE9"/>
<protein>
    <submittedName>
        <fullName evidence="2">Uncharacterized protein</fullName>
    </submittedName>
</protein>
<organism evidence="2 3">
    <name type="scientific">Eumeta variegata</name>
    <name type="common">Bagworm moth</name>
    <name type="synonym">Eumeta japonica</name>
    <dbReference type="NCBI Taxonomy" id="151549"/>
    <lineage>
        <taxon>Eukaryota</taxon>
        <taxon>Metazoa</taxon>
        <taxon>Ecdysozoa</taxon>
        <taxon>Arthropoda</taxon>
        <taxon>Hexapoda</taxon>
        <taxon>Insecta</taxon>
        <taxon>Pterygota</taxon>
        <taxon>Neoptera</taxon>
        <taxon>Endopterygota</taxon>
        <taxon>Lepidoptera</taxon>
        <taxon>Glossata</taxon>
        <taxon>Ditrysia</taxon>
        <taxon>Tineoidea</taxon>
        <taxon>Psychidae</taxon>
        <taxon>Oiketicinae</taxon>
        <taxon>Eumeta</taxon>
    </lineage>
</organism>
<dbReference type="PANTHER" id="PTHR34494:SF1">
    <property type="entry name" value="PROTEIN CBG25024"/>
    <property type="match status" value="1"/>
</dbReference>
<feature type="region of interest" description="Disordered" evidence="1">
    <location>
        <begin position="229"/>
        <end position="257"/>
    </location>
</feature>
<keyword evidence="3" id="KW-1185">Reference proteome</keyword>
<evidence type="ECO:0000313" key="3">
    <source>
        <dbReference type="Proteomes" id="UP000299102"/>
    </source>
</evidence>
<dbReference type="Proteomes" id="UP000299102">
    <property type="component" value="Unassembled WGS sequence"/>
</dbReference>
<sequence length="340" mass="35901">MFLNSIPVIGHVKGVVHYVKGEKEKGMRAICEATRTTVVIGGGVVGAVAGPAGAAFVAAAGGALLDSVASIATKEPLGLCGNINSIVTDVRNGKPPLAAALEAGITMGSDLLMGVSSGTLASGTSNAAGSSTGKKITKTIGKALKKSFSKKSLKREIGKTALTVGAAVAEAAVVQIQALSPKHGPVSTETASALVQPMSEDLNRCNCRTSPDQSNRVVCDNRHESKIYQNIDKPKGDFQKDSSRSGYRSPSGEKSKIKRRCSIKMTKSFEVFGKTISGESLKDICIEGDYIFKELGSEEQRSFSARVDNLKRQGYDADRVIKITTQIFKDIHGRGRGRRL</sequence>
<name>A0A4C1SKE9_EUMVA</name>